<sequence>MIKEQGASRLFANVSSRCSHATSRAPGWAARPRTLLLLDTIRRRLSQALRRPRLALPGRLVAVSGAYARRPFVAPICDAVAAAAGTQDQARGSTGIWTWRTSELAVHDETRHSATHLIQHATTGACPTSAIVSIPSHLPPEQLTASCSLALDVRIIVLPAPAPHSIDCNLSHPPSRTSHLGPTLLHRAPCSVRSCCTSHGTSPHRLPAP</sequence>
<organism evidence="1 2">
    <name type="scientific">Paraphaeosphaeria minitans</name>
    <dbReference type="NCBI Taxonomy" id="565426"/>
    <lineage>
        <taxon>Eukaryota</taxon>
        <taxon>Fungi</taxon>
        <taxon>Dikarya</taxon>
        <taxon>Ascomycota</taxon>
        <taxon>Pezizomycotina</taxon>
        <taxon>Dothideomycetes</taxon>
        <taxon>Pleosporomycetidae</taxon>
        <taxon>Pleosporales</taxon>
        <taxon>Massarineae</taxon>
        <taxon>Didymosphaeriaceae</taxon>
        <taxon>Paraphaeosphaeria</taxon>
    </lineage>
</organism>
<gene>
    <name evidence="1" type="ORF">PMIN01_03433</name>
</gene>
<reference evidence="1" key="1">
    <citation type="journal article" date="2020" name="Mol. Plant Microbe Interact.">
        <title>Genome Sequence of the Biocontrol Agent Coniothyrium minitans strain Conio (IMI 134523).</title>
        <authorList>
            <person name="Patel D."/>
            <person name="Shittu T.A."/>
            <person name="Baroncelli R."/>
            <person name="Muthumeenakshi S."/>
            <person name="Osborne T.H."/>
            <person name="Janganan T.K."/>
            <person name="Sreenivasaprasad S."/>
        </authorList>
    </citation>
    <scope>NUCLEOTIDE SEQUENCE</scope>
    <source>
        <strain evidence="1">Conio</strain>
    </source>
</reference>
<keyword evidence="2" id="KW-1185">Reference proteome</keyword>
<name>A0A9P6GND3_9PLEO</name>
<proteinExistence type="predicted"/>
<comment type="caution">
    <text evidence="1">The sequence shown here is derived from an EMBL/GenBank/DDBJ whole genome shotgun (WGS) entry which is preliminary data.</text>
</comment>
<accession>A0A9P6GND3</accession>
<dbReference type="Proteomes" id="UP000756921">
    <property type="component" value="Unassembled WGS sequence"/>
</dbReference>
<dbReference type="EMBL" id="WJXW01000003">
    <property type="protein sequence ID" value="KAF9738150.1"/>
    <property type="molecule type" value="Genomic_DNA"/>
</dbReference>
<evidence type="ECO:0000313" key="1">
    <source>
        <dbReference type="EMBL" id="KAF9738150.1"/>
    </source>
</evidence>
<evidence type="ECO:0000313" key="2">
    <source>
        <dbReference type="Proteomes" id="UP000756921"/>
    </source>
</evidence>
<dbReference type="AlphaFoldDB" id="A0A9P6GND3"/>
<protein>
    <submittedName>
        <fullName evidence="1">Uncharacterized protein</fullName>
    </submittedName>
</protein>